<name>A0A8C4SAP3_ERPCA</name>
<proteinExistence type="inferred from homology"/>
<accession>A0A8C4SAP3</accession>
<feature type="signal peptide" evidence="2">
    <location>
        <begin position="1"/>
        <end position="21"/>
    </location>
</feature>
<reference evidence="3" key="2">
    <citation type="submission" date="2025-08" db="UniProtKB">
        <authorList>
            <consortium name="Ensembl"/>
        </authorList>
    </citation>
    <scope>IDENTIFICATION</scope>
</reference>
<evidence type="ECO:0000256" key="2">
    <source>
        <dbReference type="SAM" id="SignalP"/>
    </source>
</evidence>
<dbReference type="SUPFAM" id="SSF52833">
    <property type="entry name" value="Thioredoxin-like"/>
    <property type="match status" value="2"/>
</dbReference>
<evidence type="ECO:0000313" key="4">
    <source>
        <dbReference type="Proteomes" id="UP000694620"/>
    </source>
</evidence>
<dbReference type="PANTHER" id="PTHR18929">
    <property type="entry name" value="PROTEIN DISULFIDE ISOMERASE"/>
    <property type="match status" value="1"/>
</dbReference>
<dbReference type="GO" id="GO:0034976">
    <property type="term" value="P:response to endoplasmic reticulum stress"/>
    <property type="evidence" value="ECO:0007669"/>
    <property type="project" value="TreeGrafter"/>
</dbReference>
<protein>
    <submittedName>
        <fullName evidence="3">Endoplasmic reticulum protein 27</fullName>
    </submittedName>
</protein>
<dbReference type="GO" id="GO:0003756">
    <property type="term" value="F:protein disulfide isomerase activity"/>
    <property type="evidence" value="ECO:0007669"/>
    <property type="project" value="TreeGrafter"/>
</dbReference>
<dbReference type="PANTHER" id="PTHR18929:SF253">
    <property type="entry name" value="ENDOPLASMIC RETICULUM RESIDENT PROTEIN 27"/>
    <property type="match status" value="1"/>
</dbReference>
<dbReference type="Proteomes" id="UP000694620">
    <property type="component" value="Chromosome 12"/>
</dbReference>
<dbReference type="GeneTree" id="ENSGT00930000151058"/>
<evidence type="ECO:0000256" key="1">
    <source>
        <dbReference type="ARBA" id="ARBA00006347"/>
    </source>
</evidence>
<dbReference type="Ensembl" id="ENSECRT00000014334.1">
    <property type="protein sequence ID" value="ENSECRP00000014090.1"/>
    <property type="gene ID" value="ENSECRG00000009390.1"/>
</dbReference>
<feature type="chain" id="PRO_5034799852" evidence="2">
    <location>
        <begin position="22"/>
        <end position="261"/>
    </location>
</feature>
<dbReference type="GO" id="GO:0006457">
    <property type="term" value="P:protein folding"/>
    <property type="evidence" value="ECO:0007669"/>
    <property type="project" value="TreeGrafter"/>
</dbReference>
<organism evidence="3 4">
    <name type="scientific">Erpetoichthys calabaricus</name>
    <name type="common">Rope fish</name>
    <name type="synonym">Calamoichthys calabaricus</name>
    <dbReference type="NCBI Taxonomy" id="27687"/>
    <lineage>
        <taxon>Eukaryota</taxon>
        <taxon>Metazoa</taxon>
        <taxon>Chordata</taxon>
        <taxon>Craniata</taxon>
        <taxon>Vertebrata</taxon>
        <taxon>Euteleostomi</taxon>
        <taxon>Actinopterygii</taxon>
        <taxon>Polypteriformes</taxon>
        <taxon>Polypteridae</taxon>
        <taxon>Erpetoichthys</taxon>
    </lineage>
</organism>
<keyword evidence="2" id="KW-0732">Signal</keyword>
<dbReference type="InterPro" id="IPR036249">
    <property type="entry name" value="Thioredoxin-like_sf"/>
</dbReference>
<dbReference type="Gene3D" id="3.40.30.10">
    <property type="entry name" value="Glutaredoxin"/>
    <property type="match status" value="2"/>
</dbReference>
<dbReference type="CDD" id="cd02981">
    <property type="entry name" value="PDI_b_family"/>
    <property type="match status" value="1"/>
</dbReference>
<evidence type="ECO:0000313" key="3">
    <source>
        <dbReference type="Ensembl" id="ENSECRP00000014090.1"/>
    </source>
</evidence>
<reference evidence="3" key="1">
    <citation type="submission" date="2021-06" db="EMBL/GenBank/DDBJ databases">
        <authorList>
            <consortium name="Wellcome Sanger Institute Data Sharing"/>
        </authorList>
    </citation>
    <scope>NUCLEOTIDE SEQUENCE [LARGE SCALE GENOMIC DNA]</scope>
</reference>
<dbReference type="CDD" id="cd02982">
    <property type="entry name" value="PDI_b'_family"/>
    <property type="match status" value="1"/>
</dbReference>
<dbReference type="OrthoDB" id="8667660at2759"/>
<gene>
    <name evidence="3" type="primary">ERP27</name>
    <name evidence="3" type="synonym">LOC114663260</name>
</gene>
<dbReference type="AlphaFoldDB" id="A0A8C4SAP3"/>
<keyword evidence="4" id="KW-1185">Reference proteome</keyword>
<sequence>MALRCPWVWPILLLLPALARSKDQGSSRYPVKIANTEELRQFLEDSELAVIGFFKDANATGTDVFMKVASELPDLPFALCSESDVWERYNINVSTVSIFRKVDDKHEALELHDGRTVDAEGLLRFIKINELYYLTEYNAVTAIGIFKSEVVNHLLLLADKKSPDFAHLKKRFRDTAPDYQGRVLFILVDATLTSNAQVLSYFGLQSKDLPAVGLYNTIKDKKWLMPAGEINRERVQEFCNKVLAELDEASEKDETESKTEL</sequence>
<comment type="similarity">
    <text evidence="1">Belongs to the protein disulfide isomerase family.</text>
</comment>
<dbReference type="Pfam" id="PF13848">
    <property type="entry name" value="Thioredoxin_6"/>
    <property type="match status" value="1"/>
</dbReference>
<reference evidence="3" key="3">
    <citation type="submission" date="2025-09" db="UniProtKB">
        <authorList>
            <consortium name="Ensembl"/>
        </authorList>
    </citation>
    <scope>IDENTIFICATION</scope>
</reference>
<dbReference type="GO" id="GO:0005783">
    <property type="term" value="C:endoplasmic reticulum"/>
    <property type="evidence" value="ECO:0007669"/>
    <property type="project" value="TreeGrafter"/>
</dbReference>